<protein>
    <submittedName>
        <fullName evidence="1">Uncharacterized protein</fullName>
    </submittedName>
</protein>
<sequence>MFVGVKSIDPFVKEIIEMEDRLRLSNTVVECLKDEKRPLEKMKALGGMRVFCNTSLDHVSQVRQFHLHFIAAFMKQRNDVNHSVGITPLGSEWGFVIKDLLVKGTKFRIWARVLQDGAFINLANQSNLLYATTMVNLALGNDAKDPVWDASSLNVEGYRTMK</sequence>
<keyword evidence="2" id="KW-1185">Reference proteome</keyword>
<name>A0ACC2NGS0_9HYME</name>
<reference evidence="1" key="1">
    <citation type="submission" date="2023-04" db="EMBL/GenBank/DDBJ databases">
        <title>A chromosome-level genome assembly of the parasitoid wasp Eretmocerus hayati.</title>
        <authorList>
            <person name="Zhong Y."/>
            <person name="Liu S."/>
            <person name="Liu Y."/>
        </authorList>
    </citation>
    <scope>NUCLEOTIDE SEQUENCE</scope>
    <source>
        <strain evidence="1">ZJU_SS_LIU_2023</strain>
    </source>
</reference>
<dbReference type="EMBL" id="CM056743">
    <property type="protein sequence ID" value="KAJ8670388.1"/>
    <property type="molecule type" value="Genomic_DNA"/>
</dbReference>
<accession>A0ACC2NGS0</accession>
<dbReference type="Proteomes" id="UP001239111">
    <property type="component" value="Chromosome 3"/>
</dbReference>
<gene>
    <name evidence="1" type="ORF">QAD02_001647</name>
</gene>
<comment type="caution">
    <text evidence="1">The sequence shown here is derived from an EMBL/GenBank/DDBJ whole genome shotgun (WGS) entry which is preliminary data.</text>
</comment>
<evidence type="ECO:0000313" key="1">
    <source>
        <dbReference type="EMBL" id="KAJ8670388.1"/>
    </source>
</evidence>
<evidence type="ECO:0000313" key="2">
    <source>
        <dbReference type="Proteomes" id="UP001239111"/>
    </source>
</evidence>
<proteinExistence type="predicted"/>
<organism evidence="1 2">
    <name type="scientific">Eretmocerus hayati</name>
    <dbReference type="NCBI Taxonomy" id="131215"/>
    <lineage>
        <taxon>Eukaryota</taxon>
        <taxon>Metazoa</taxon>
        <taxon>Ecdysozoa</taxon>
        <taxon>Arthropoda</taxon>
        <taxon>Hexapoda</taxon>
        <taxon>Insecta</taxon>
        <taxon>Pterygota</taxon>
        <taxon>Neoptera</taxon>
        <taxon>Endopterygota</taxon>
        <taxon>Hymenoptera</taxon>
        <taxon>Apocrita</taxon>
        <taxon>Proctotrupomorpha</taxon>
        <taxon>Chalcidoidea</taxon>
        <taxon>Aphelinidae</taxon>
        <taxon>Aphelininae</taxon>
        <taxon>Eretmocerus</taxon>
    </lineage>
</organism>